<dbReference type="SUPFAM" id="SSF53335">
    <property type="entry name" value="S-adenosyl-L-methionine-dependent methyltransferases"/>
    <property type="match status" value="1"/>
</dbReference>
<accession>X1I9D2</accession>
<feature type="non-terminal residue" evidence="2">
    <location>
        <position position="135"/>
    </location>
</feature>
<gene>
    <name evidence="2" type="ORF">S03H2_46699</name>
</gene>
<dbReference type="Pfam" id="PF13649">
    <property type="entry name" value="Methyltransf_25"/>
    <property type="match status" value="1"/>
</dbReference>
<dbReference type="InterPro" id="IPR029063">
    <property type="entry name" value="SAM-dependent_MTases_sf"/>
</dbReference>
<name>X1I9D2_9ZZZZ</name>
<dbReference type="EMBL" id="BARU01029352">
    <property type="protein sequence ID" value="GAH65890.1"/>
    <property type="molecule type" value="Genomic_DNA"/>
</dbReference>
<dbReference type="CDD" id="cd02440">
    <property type="entry name" value="AdoMet_MTases"/>
    <property type="match status" value="1"/>
</dbReference>
<evidence type="ECO:0000313" key="2">
    <source>
        <dbReference type="EMBL" id="GAH65890.1"/>
    </source>
</evidence>
<feature type="domain" description="Methyltransferase" evidence="1">
    <location>
        <begin position="67"/>
        <end position="135"/>
    </location>
</feature>
<reference evidence="2" key="1">
    <citation type="journal article" date="2014" name="Front. Microbiol.">
        <title>High frequency of phylogenetically diverse reductive dehalogenase-homologous genes in deep subseafloor sedimentary metagenomes.</title>
        <authorList>
            <person name="Kawai M."/>
            <person name="Futagami T."/>
            <person name="Toyoda A."/>
            <person name="Takaki Y."/>
            <person name="Nishi S."/>
            <person name="Hori S."/>
            <person name="Arai W."/>
            <person name="Tsubouchi T."/>
            <person name="Morono Y."/>
            <person name="Uchiyama I."/>
            <person name="Ito T."/>
            <person name="Fujiyama A."/>
            <person name="Inagaki F."/>
            <person name="Takami H."/>
        </authorList>
    </citation>
    <scope>NUCLEOTIDE SEQUENCE</scope>
    <source>
        <strain evidence="2">Expedition CK06-06</strain>
    </source>
</reference>
<protein>
    <recommendedName>
        <fullName evidence="1">Methyltransferase domain-containing protein</fullName>
    </recommendedName>
</protein>
<dbReference type="Gene3D" id="3.40.50.150">
    <property type="entry name" value="Vaccinia Virus protein VP39"/>
    <property type="match status" value="1"/>
</dbReference>
<comment type="caution">
    <text evidence="2">The sequence shown here is derived from an EMBL/GenBank/DDBJ whole genome shotgun (WGS) entry which is preliminary data.</text>
</comment>
<dbReference type="AlphaFoldDB" id="X1I9D2"/>
<sequence>MSRKRKISNPRFPDSYIGSMSNDYNESIWMERNQKKTTSICIQYLYDKKLNDVDQGRTEIEENSLLLDLGCGTGFSSEIISTHGFRVVGVDILKDMLFKAGEKKRLYSEYKKIEFILADINFLPLREMTFDHILS</sequence>
<organism evidence="2">
    <name type="scientific">marine sediment metagenome</name>
    <dbReference type="NCBI Taxonomy" id="412755"/>
    <lineage>
        <taxon>unclassified sequences</taxon>
        <taxon>metagenomes</taxon>
        <taxon>ecological metagenomes</taxon>
    </lineage>
</organism>
<proteinExistence type="predicted"/>
<evidence type="ECO:0000259" key="1">
    <source>
        <dbReference type="Pfam" id="PF13649"/>
    </source>
</evidence>
<dbReference type="InterPro" id="IPR041698">
    <property type="entry name" value="Methyltransf_25"/>
</dbReference>